<organism evidence="1 2">
    <name type="scientific">Dyella choica</name>
    <dbReference type="NCBI Taxonomy" id="1927959"/>
    <lineage>
        <taxon>Bacteria</taxon>
        <taxon>Pseudomonadati</taxon>
        <taxon>Pseudomonadota</taxon>
        <taxon>Gammaproteobacteria</taxon>
        <taxon>Lysobacterales</taxon>
        <taxon>Rhodanobacteraceae</taxon>
        <taxon>Dyella</taxon>
    </lineage>
</organism>
<evidence type="ECO:0000313" key="2">
    <source>
        <dbReference type="Proteomes" id="UP000274358"/>
    </source>
</evidence>
<dbReference type="Proteomes" id="UP000274358">
    <property type="component" value="Unassembled WGS sequence"/>
</dbReference>
<reference evidence="1 2" key="1">
    <citation type="submission" date="2018-12" db="EMBL/GenBank/DDBJ databases">
        <title>Dyella dinghuensis sp. nov. DHOA06 and Dyella choica sp. nov. 4M-K27, isolated from forest soil.</title>
        <authorList>
            <person name="Qiu L.-H."/>
            <person name="Gao Z.-H."/>
        </authorList>
    </citation>
    <scope>NUCLEOTIDE SEQUENCE [LARGE SCALE GENOMIC DNA]</scope>
    <source>
        <strain evidence="1 2">4M-K27</strain>
    </source>
</reference>
<proteinExistence type="predicted"/>
<dbReference type="NCBIfam" id="TIGR02523">
    <property type="entry name" value="type_IV_pilV"/>
    <property type="match status" value="1"/>
</dbReference>
<dbReference type="OrthoDB" id="8547299at2"/>
<accession>A0A3S0PHN0</accession>
<keyword evidence="2" id="KW-1185">Reference proteome</keyword>
<dbReference type="AlphaFoldDB" id="A0A3S0PHN0"/>
<protein>
    <submittedName>
        <fullName evidence="1">Type IV pilus modification protein PilV</fullName>
    </submittedName>
</protein>
<dbReference type="RefSeq" id="WP_126685490.1">
    <property type="nucleotide sequence ID" value="NZ_RYYV01000010.1"/>
</dbReference>
<comment type="caution">
    <text evidence="1">The sequence shown here is derived from an EMBL/GenBank/DDBJ whole genome shotgun (WGS) entry which is preliminary data.</text>
</comment>
<sequence length="179" mass="17771">MNAARSSRPRGFSLLEVLIALVVLSIGLLGVAAMQASALSSTGGSQVESMVVMEAKSLADAMVANSAYWASGTQPPVVTIAAPTSGTTPVITGLSASSTDCTASACTASQVAGYDVQNWGKQLLTQVPGAGASVKCVAGAPVACTIVITWSQKSAAAVNSGTGNATASTSQSYTLVNQI</sequence>
<gene>
    <name evidence="1" type="primary">pilV</name>
    <name evidence="1" type="ORF">EKH80_14520</name>
</gene>
<dbReference type="EMBL" id="RYYV01000010">
    <property type="protein sequence ID" value="RUL74044.1"/>
    <property type="molecule type" value="Genomic_DNA"/>
</dbReference>
<name>A0A3S0PHN0_9GAMM</name>
<dbReference type="PROSITE" id="PS00409">
    <property type="entry name" value="PROKAR_NTER_METHYL"/>
    <property type="match status" value="1"/>
</dbReference>
<evidence type="ECO:0000313" key="1">
    <source>
        <dbReference type="EMBL" id="RUL74044.1"/>
    </source>
</evidence>
<dbReference type="NCBIfam" id="TIGR02532">
    <property type="entry name" value="IV_pilin_GFxxxE"/>
    <property type="match status" value="1"/>
</dbReference>
<dbReference type="InterPro" id="IPR012902">
    <property type="entry name" value="N_methyl_site"/>
</dbReference>
<dbReference type="Pfam" id="PF07963">
    <property type="entry name" value="N_methyl"/>
    <property type="match status" value="1"/>
</dbReference>
<dbReference type="InterPro" id="IPR013362">
    <property type="entry name" value="Pilus_4_PilV"/>
</dbReference>